<dbReference type="EMBL" id="SZYD01000006">
    <property type="protein sequence ID" value="KAD5962108.1"/>
    <property type="molecule type" value="Genomic_DNA"/>
</dbReference>
<sequence length="72" mass="7843">MIILITTVRGEAFWAVPRSLELEIGDRKLGSKAWSNTTTPPSLVTTPELFSGSFRVSQACSSIISSIQGFVR</sequence>
<accession>A0A5N6PAN4</accession>
<keyword evidence="2" id="KW-1185">Reference proteome</keyword>
<proteinExistence type="predicted"/>
<dbReference type="AlphaFoldDB" id="A0A5N6PAN4"/>
<reference evidence="1 2" key="1">
    <citation type="submission" date="2019-05" db="EMBL/GenBank/DDBJ databases">
        <title>Mikania micrantha, genome provides insights into the molecular mechanism of rapid growth.</title>
        <authorList>
            <person name="Liu B."/>
        </authorList>
    </citation>
    <scope>NUCLEOTIDE SEQUENCE [LARGE SCALE GENOMIC DNA]</scope>
    <source>
        <strain evidence="1">NLD-2019</strain>
        <tissue evidence="1">Leaf</tissue>
    </source>
</reference>
<dbReference type="Proteomes" id="UP000326396">
    <property type="component" value="Linkage Group LG14"/>
</dbReference>
<protein>
    <submittedName>
        <fullName evidence="1">Uncharacterized protein</fullName>
    </submittedName>
</protein>
<gene>
    <name evidence="1" type="ORF">E3N88_13581</name>
</gene>
<evidence type="ECO:0000313" key="1">
    <source>
        <dbReference type="EMBL" id="KAD5962108.1"/>
    </source>
</evidence>
<evidence type="ECO:0000313" key="2">
    <source>
        <dbReference type="Proteomes" id="UP000326396"/>
    </source>
</evidence>
<comment type="caution">
    <text evidence="1">The sequence shown here is derived from an EMBL/GenBank/DDBJ whole genome shotgun (WGS) entry which is preliminary data.</text>
</comment>
<organism evidence="1 2">
    <name type="scientific">Mikania micrantha</name>
    <name type="common">bitter vine</name>
    <dbReference type="NCBI Taxonomy" id="192012"/>
    <lineage>
        <taxon>Eukaryota</taxon>
        <taxon>Viridiplantae</taxon>
        <taxon>Streptophyta</taxon>
        <taxon>Embryophyta</taxon>
        <taxon>Tracheophyta</taxon>
        <taxon>Spermatophyta</taxon>
        <taxon>Magnoliopsida</taxon>
        <taxon>eudicotyledons</taxon>
        <taxon>Gunneridae</taxon>
        <taxon>Pentapetalae</taxon>
        <taxon>asterids</taxon>
        <taxon>campanulids</taxon>
        <taxon>Asterales</taxon>
        <taxon>Asteraceae</taxon>
        <taxon>Asteroideae</taxon>
        <taxon>Heliantheae alliance</taxon>
        <taxon>Eupatorieae</taxon>
        <taxon>Mikania</taxon>
    </lineage>
</organism>
<name>A0A5N6PAN4_9ASTR</name>